<protein>
    <submittedName>
        <fullName evidence="1">Uncharacterized protein</fullName>
    </submittedName>
</protein>
<evidence type="ECO:0000313" key="2">
    <source>
        <dbReference type="Proteomes" id="UP000627446"/>
    </source>
</evidence>
<dbReference type="Proteomes" id="UP000627446">
    <property type="component" value="Unassembled WGS sequence"/>
</dbReference>
<gene>
    <name evidence="1" type="ORF">H8K36_09085</name>
</gene>
<dbReference type="AlphaFoldDB" id="A0A923HLD8"/>
<reference evidence="1" key="1">
    <citation type="submission" date="2020-08" db="EMBL/GenBank/DDBJ databases">
        <title>Novel species isolated from subtropical streams in China.</title>
        <authorList>
            <person name="Lu H."/>
        </authorList>
    </citation>
    <scope>NUCLEOTIDE SEQUENCE</scope>
    <source>
        <strain evidence="1">LX22W</strain>
    </source>
</reference>
<proteinExistence type="predicted"/>
<dbReference type="RefSeq" id="WP_186915974.1">
    <property type="nucleotide sequence ID" value="NZ_JACOFZ010000002.1"/>
</dbReference>
<comment type="caution">
    <text evidence="1">The sequence shown here is derived from an EMBL/GenBank/DDBJ whole genome shotgun (WGS) entry which is preliminary data.</text>
</comment>
<sequence>MNLRPPLYLILSGSLAAGLYLAWNAKDSSTEIAQEPATAAIKSITRPSPPALEVAVPVKKGPTNAKTALEELKELAHSTTPEDTFKRYQILARCFHDAKELKSFDSWKINEDNQLHISERKPELEESKRYCIGVGYAAMAHRLDLLNIAVKAKVNGAANAFLYEGPFGDPNILESRPSDPAVIAWKKQAVEQLEAAAESGDRDTFLPLYQFYDDGINKVRDSFVDKDTFRAYIYHLAMYKSVGKTPSALAKNKLALEEKELSASQIEGAHKIVDELIKACCASNQSDGKTPTPLHFKLKGDEVSNGNLN</sequence>
<evidence type="ECO:0000313" key="1">
    <source>
        <dbReference type="EMBL" id="MBC3881524.1"/>
    </source>
</evidence>
<name>A0A923HLD8_9BURK</name>
<keyword evidence="2" id="KW-1185">Reference proteome</keyword>
<accession>A0A923HLD8</accession>
<dbReference type="EMBL" id="JACOFZ010000002">
    <property type="protein sequence ID" value="MBC3881524.1"/>
    <property type="molecule type" value="Genomic_DNA"/>
</dbReference>
<organism evidence="1 2">
    <name type="scientific">Undibacterium nitidum</name>
    <dbReference type="NCBI Taxonomy" id="2762298"/>
    <lineage>
        <taxon>Bacteria</taxon>
        <taxon>Pseudomonadati</taxon>
        <taxon>Pseudomonadota</taxon>
        <taxon>Betaproteobacteria</taxon>
        <taxon>Burkholderiales</taxon>
        <taxon>Oxalobacteraceae</taxon>
        <taxon>Undibacterium</taxon>
    </lineage>
</organism>